<sequence length="98" mass="10972">MATVRHVFMLDYVADILGEHPDLIDAIVSNDDNLTYDSIISVSFAPDDTRTALTDDGIDELRDMITTARRSPDEWDQFLEDFVDDPDVIKTVKAQPAG</sequence>
<dbReference type="AlphaFoldDB" id="A0A4Q6XL89"/>
<dbReference type="EMBL" id="SGIS01000058">
    <property type="protein sequence ID" value="RZF60651.1"/>
    <property type="molecule type" value="Genomic_DNA"/>
</dbReference>
<keyword evidence="2" id="KW-1185">Reference proteome</keyword>
<protein>
    <submittedName>
        <fullName evidence="1">Uncharacterized protein</fullName>
    </submittedName>
</protein>
<comment type="caution">
    <text evidence="1">The sequence shown here is derived from an EMBL/GenBank/DDBJ whole genome shotgun (WGS) entry which is preliminary data.</text>
</comment>
<name>A0A4Q6XL89_9SPHN</name>
<dbReference type="OrthoDB" id="8081994at2"/>
<dbReference type="RefSeq" id="WP_130160240.1">
    <property type="nucleotide sequence ID" value="NZ_SGIS01000058.1"/>
</dbReference>
<evidence type="ECO:0000313" key="1">
    <source>
        <dbReference type="EMBL" id="RZF60651.1"/>
    </source>
</evidence>
<organism evidence="1 2">
    <name type="scientific">Sphingomonas populi</name>
    <dbReference type="NCBI Taxonomy" id="2484750"/>
    <lineage>
        <taxon>Bacteria</taxon>
        <taxon>Pseudomonadati</taxon>
        <taxon>Pseudomonadota</taxon>
        <taxon>Alphaproteobacteria</taxon>
        <taxon>Sphingomonadales</taxon>
        <taxon>Sphingomonadaceae</taxon>
        <taxon>Sphingomonas</taxon>
    </lineage>
</organism>
<evidence type="ECO:0000313" key="2">
    <source>
        <dbReference type="Proteomes" id="UP000292085"/>
    </source>
</evidence>
<gene>
    <name evidence="1" type="ORF">EWE75_22050</name>
</gene>
<dbReference type="Proteomes" id="UP000292085">
    <property type="component" value="Unassembled WGS sequence"/>
</dbReference>
<accession>A0A4Q6XL89</accession>
<proteinExistence type="predicted"/>
<reference evidence="1 2" key="1">
    <citation type="submission" date="2019-02" db="EMBL/GenBank/DDBJ databases">
        <authorList>
            <person name="Li Y."/>
        </authorList>
    </citation>
    <scope>NUCLEOTIDE SEQUENCE [LARGE SCALE GENOMIC DNA]</scope>
    <source>
        <strain evidence="1 2">3-7</strain>
    </source>
</reference>